<protein>
    <submittedName>
        <fullName evidence="2">RCG37036</fullName>
    </submittedName>
</protein>
<feature type="region of interest" description="Disordered" evidence="1">
    <location>
        <begin position="1"/>
        <end position="32"/>
    </location>
</feature>
<feature type="compositionally biased region" description="Basic and acidic residues" evidence="1">
    <location>
        <begin position="9"/>
        <end position="32"/>
    </location>
</feature>
<dbReference type="EMBL" id="CH473951">
    <property type="protein sequence ID" value="EDM02482.1"/>
    <property type="molecule type" value="Genomic_DNA"/>
</dbReference>
<reference evidence="2 3" key="1">
    <citation type="submission" date="2005-07" db="EMBL/GenBank/DDBJ databases">
        <authorList>
            <person name="Mural R.J."/>
            <person name="Li P.W."/>
            <person name="Adams M.D."/>
            <person name="Amanatides P.G."/>
            <person name="Baden-Tillson H."/>
            <person name="Barnstead M."/>
            <person name="Chin S.H."/>
            <person name="Dew I."/>
            <person name="Evans C.A."/>
            <person name="Ferriera S."/>
            <person name="Flanigan M."/>
            <person name="Fosler C."/>
            <person name="Glodek A."/>
            <person name="Gu Z."/>
            <person name="Holt R.A."/>
            <person name="Jennings D."/>
            <person name="Kraft C.L."/>
            <person name="Lu F."/>
            <person name="Nguyen T."/>
            <person name="Nusskern D.R."/>
            <person name="Pfannkoch C.M."/>
            <person name="Sitter C."/>
            <person name="Sutton G.G."/>
            <person name="Venter J.C."/>
            <person name="Wang Z."/>
            <person name="Woodage T."/>
            <person name="Zheng X.H."/>
            <person name="Zhong F."/>
        </authorList>
    </citation>
    <scope>NUCLEOTIDE SEQUENCE [LARGE SCALE GENOMIC DNA]</scope>
    <source>
        <strain>BN</strain>
        <strain evidence="3">Sprague-Dawley</strain>
    </source>
</reference>
<sequence>MVQTTQANHCEEQGRDGEVGKMEERTSTSMWREAKLETGRQCEVNAS</sequence>
<dbReference type="Proteomes" id="UP000234681">
    <property type="component" value="Chromosome 15"/>
</dbReference>
<name>A6HUB9_RAT</name>
<accession>A6HUB9</accession>
<evidence type="ECO:0000313" key="2">
    <source>
        <dbReference type="EMBL" id="EDM02482.1"/>
    </source>
</evidence>
<proteinExistence type="predicted"/>
<evidence type="ECO:0000256" key="1">
    <source>
        <dbReference type="SAM" id="MobiDB-lite"/>
    </source>
</evidence>
<organism evidence="2 3">
    <name type="scientific">Rattus norvegicus</name>
    <name type="common">Rat</name>
    <dbReference type="NCBI Taxonomy" id="10116"/>
    <lineage>
        <taxon>Eukaryota</taxon>
        <taxon>Metazoa</taxon>
        <taxon>Chordata</taxon>
        <taxon>Craniata</taxon>
        <taxon>Vertebrata</taxon>
        <taxon>Euteleostomi</taxon>
        <taxon>Mammalia</taxon>
        <taxon>Eutheria</taxon>
        <taxon>Euarchontoglires</taxon>
        <taxon>Glires</taxon>
        <taxon>Rodentia</taxon>
        <taxon>Myomorpha</taxon>
        <taxon>Muroidea</taxon>
        <taxon>Muridae</taxon>
        <taxon>Murinae</taxon>
        <taxon>Rattus</taxon>
    </lineage>
</organism>
<gene>
    <name evidence="2" type="ORF">rCG_37036</name>
</gene>
<evidence type="ECO:0000313" key="3">
    <source>
        <dbReference type="Proteomes" id="UP000234681"/>
    </source>
</evidence>
<dbReference type="AlphaFoldDB" id="A6HUB9"/>